<dbReference type="Proteomes" id="UP001652445">
    <property type="component" value="Unassembled WGS sequence"/>
</dbReference>
<evidence type="ECO:0000259" key="1">
    <source>
        <dbReference type="PROSITE" id="PS51186"/>
    </source>
</evidence>
<dbReference type="SUPFAM" id="SSF55729">
    <property type="entry name" value="Acyl-CoA N-acyltransferases (Nat)"/>
    <property type="match status" value="1"/>
</dbReference>
<sequence length="171" mass="19570">MMILETSRLYLRHYINEDIHALHPMFSDPETMKFYPSHFSFDQTQQWISRNMTRYDKDGFGLWAVCLKETDGCIGDCGLVKQQINDKTEIEIGYHISKGHWSKGYASEAALACKEYGFYQIGLSRLISIIAPGNIASIRVAEKIGFSKEEEAIVFNRNHYIYSGVKGNENA</sequence>
<proteinExistence type="predicted"/>
<dbReference type="InterPro" id="IPR016181">
    <property type="entry name" value="Acyl_CoA_acyltransferase"/>
</dbReference>
<dbReference type="InterPro" id="IPR051531">
    <property type="entry name" value="N-acetyltransferase"/>
</dbReference>
<dbReference type="PANTHER" id="PTHR43792:SF1">
    <property type="entry name" value="N-ACETYLTRANSFERASE DOMAIN-CONTAINING PROTEIN"/>
    <property type="match status" value="1"/>
</dbReference>
<protein>
    <submittedName>
        <fullName evidence="2">GNAT family N-acetyltransferase</fullName>
    </submittedName>
</protein>
<dbReference type="Pfam" id="PF13302">
    <property type="entry name" value="Acetyltransf_3"/>
    <property type="match status" value="1"/>
</dbReference>
<dbReference type="RefSeq" id="WP_262685088.1">
    <property type="nucleotide sequence ID" value="NZ_JAOQIO010000069.1"/>
</dbReference>
<keyword evidence="3" id="KW-1185">Reference proteome</keyword>
<organism evidence="2 3">
    <name type="scientific">Paenibacillus baimaensis</name>
    <dbReference type="NCBI Taxonomy" id="2982185"/>
    <lineage>
        <taxon>Bacteria</taxon>
        <taxon>Bacillati</taxon>
        <taxon>Bacillota</taxon>
        <taxon>Bacilli</taxon>
        <taxon>Bacillales</taxon>
        <taxon>Paenibacillaceae</taxon>
        <taxon>Paenibacillus</taxon>
    </lineage>
</organism>
<dbReference type="PANTHER" id="PTHR43792">
    <property type="entry name" value="GNAT FAMILY, PUTATIVE (AFU_ORTHOLOGUE AFUA_3G00765)-RELATED-RELATED"/>
    <property type="match status" value="1"/>
</dbReference>
<accession>A0ABT2UGU5</accession>
<feature type="domain" description="N-acetyltransferase" evidence="1">
    <location>
        <begin position="9"/>
        <end position="168"/>
    </location>
</feature>
<evidence type="ECO:0000313" key="2">
    <source>
        <dbReference type="EMBL" id="MCU6793864.1"/>
    </source>
</evidence>
<dbReference type="PROSITE" id="PS51186">
    <property type="entry name" value="GNAT"/>
    <property type="match status" value="1"/>
</dbReference>
<reference evidence="2 3" key="1">
    <citation type="submission" date="2022-09" db="EMBL/GenBank/DDBJ databases">
        <authorList>
            <person name="Han X.L."/>
            <person name="Wang Q."/>
            <person name="Lu T."/>
        </authorList>
    </citation>
    <scope>NUCLEOTIDE SEQUENCE [LARGE SCALE GENOMIC DNA]</scope>
    <source>
        <strain evidence="2 3">WQ 127069</strain>
    </source>
</reference>
<gene>
    <name evidence="2" type="ORF">OB236_17315</name>
</gene>
<dbReference type="InterPro" id="IPR000182">
    <property type="entry name" value="GNAT_dom"/>
</dbReference>
<evidence type="ECO:0000313" key="3">
    <source>
        <dbReference type="Proteomes" id="UP001652445"/>
    </source>
</evidence>
<dbReference type="Gene3D" id="3.40.630.30">
    <property type="match status" value="1"/>
</dbReference>
<comment type="caution">
    <text evidence="2">The sequence shown here is derived from an EMBL/GenBank/DDBJ whole genome shotgun (WGS) entry which is preliminary data.</text>
</comment>
<dbReference type="EMBL" id="JAOQIO010000069">
    <property type="protein sequence ID" value="MCU6793864.1"/>
    <property type="molecule type" value="Genomic_DNA"/>
</dbReference>
<name>A0ABT2UGU5_9BACL</name>